<sequence>MCGVHQENVAHLVIACAFAKQGDFLSWWVAARGRILQDQRKLFDGTISSTWLVFVVTKEHQSF</sequence>
<dbReference type="Proteomes" id="UP000032180">
    <property type="component" value="Chromosome 3"/>
</dbReference>
<dbReference type="AlphaFoldDB" id="A0A0D9VXA2"/>
<reference evidence="2" key="2">
    <citation type="submission" date="2013-12" db="EMBL/GenBank/DDBJ databases">
        <authorList>
            <person name="Yu Y."/>
            <person name="Lee S."/>
            <person name="de Baynast K."/>
            <person name="Wissotski M."/>
            <person name="Liu L."/>
            <person name="Talag J."/>
            <person name="Goicoechea J."/>
            <person name="Angelova A."/>
            <person name="Jetty R."/>
            <person name="Kudrna D."/>
            <person name="Golser W."/>
            <person name="Rivera L."/>
            <person name="Zhang J."/>
            <person name="Wing R."/>
        </authorList>
    </citation>
    <scope>NUCLEOTIDE SEQUENCE</scope>
</reference>
<reference evidence="1 2" key="1">
    <citation type="submission" date="2012-08" db="EMBL/GenBank/DDBJ databases">
        <title>Oryza genome evolution.</title>
        <authorList>
            <person name="Wing R.A."/>
        </authorList>
    </citation>
    <scope>NUCLEOTIDE SEQUENCE</scope>
</reference>
<accession>A0A0D9VXA2</accession>
<name>A0A0D9VXA2_9ORYZ</name>
<protein>
    <recommendedName>
        <fullName evidence="3">Reverse transcriptase zinc-binding domain-containing protein</fullName>
    </recommendedName>
</protein>
<evidence type="ECO:0000313" key="1">
    <source>
        <dbReference type="EnsemblPlants" id="LPERR03G24060.1"/>
    </source>
</evidence>
<reference evidence="1" key="3">
    <citation type="submission" date="2015-04" db="UniProtKB">
        <authorList>
            <consortium name="EnsemblPlants"/>
        </authorList>
    </citation>
    <scope>IDENTIFICATION</scope>
</reference>
<evidence type="ECO:0000313" key="2">
    <source>
        <dbReference type="Proteomes" id="UP000032180"/>
    </source>
</evidence>
<dbReference type="Gramene" id="LPERR03G24060.1">
    <property type="protein sequence ID" value="LPERR03G24060.1"/>
    <property type="gene ID" value="LPERR03G24060"/>
</dbReference>
<dbReference type="EnsemblPlants" id="LPERR03G24060.1">
    <property type="protein sequence ID" value="LPERR03G24060.1"/>
    <property type="gene ID" value="LPERR03G24060"/>
</dbReference>
<keyword evidence="2" id="KW-1185">Reference proteome</keyword>
<evidence type="ECO:0008006" key="3">
    <source>
        <dbReference type="Google" id="ProtNLM"/>
    </source>
</evidence>
<dbReference type="HOGENOM" id="CLU_2889006_0_0_1"/>
<proteinExistence type="predicted"/>
<organism evidence="1 2">
    <name type="scientific">Leersia perrieri</name>
    <dbReference type="NCBI Taxonomy" id="77586"/>
    <lineage>
        <taxon>Eukaryota</taxon>
        <taxon>Viridiplantae</taxon>
        <taxon>Streptophyta</taxon>
        <taxon>Embryophyta</taxon>
        <taxon>Tracheophyta</taxon>
        <taxon>Spermatophyta</taxon>
        <taxon>Magnoliopsida</taxon>
        <taxon>Liliopsida</taxon>
        <taxon>Poales</taxon>
        <taxon>Poaceae</taxon>
        <taxon>BOP clade</taxon>
        <taxon>Oryzoideae</taxon>
        <taxon>Oryzeae</taxon>
        <taxon>Oryzinae</taxon>
        <taxon>Leersia</taxon>
    </lineage>
</organism>